<feature type="transmembrane region" description="Helical" evidence="2">
    <location>
        <begin position="118"/>
        <end position="145"/>
    </location>
</feature>
<evidence type="ECO:0000256" key="1">
    <source>
        <dbReference type="SAM" id="MobiDB-lite"/>
    </source>
</evidence>
<accession>A0A2T6ZQR3</accession>
<keyword evidence="2" id="KW-0472">Membrane</keyword>
<dbReference type="EMBL" id="NESQ01000139">
    <property type="protein sequence ID" value="PUU77829.1"/>
    <property type="molecule type" value="Genomic_DNA"/>
</dbReference>
<dbReference type="OrthoDB" id="5356691at2759"/>
<dbReference type="AlphaFoldDB" id="A0A2T6ZQR3"/>
<proteinExistence type="predicted"/>
<organism evidence="3 4">
    <name type="scientific">Tuber borchii</name>
    <name type="common">White truffle</name>
    <dbReference type="NCBI Taxonomy" id="42251"/>
    <lineage>
        <taxon>Eukaryota</taxon>
        <taxon>Fungi</taxon>
        <taxon>Dikarya</taxon>
        <taxon>Ascomycota</taxon>
        <taxon>Pezizomycotina</taxon>
        <taxon>Pezizomycetes</taxon>
        <taxon>Pezizales</taxon>
        <taxon>Tuberaceae</taxon>
        <taxon>Tuber</taxon>
    </lineage>
</organism>
<feature type="transmembrane region" description="Helical" evidence="2">
    <location>
        <begin position="74"/>
        <end position="98"/>
    </location>
</feature>
<gene>
    <name evidence="3" type="ORF">B9Z19DRAFT_134785</name>
</gene>
<feature type="transmembrane region" description="Helical" evidence="2">
    <location>
        <begin position="157"/>
        <end position="181"/>
    </location>
</feature>
<evidence type="ECO:0000256" key="2">
    <source>
        <dbReference type="SAM" id="Phobius"/>
    </source>
</evidence>
<dbReference type="PANTHER" id="PTHR42069:SF1">
    <property type="entry name" value="MARVEL DOMAIN-CONTAINING PROTEIN"/>
    <property type="match status" value="1"/>
</dbReference>
<protein>
    <recommendedName>
        <fullName evidence="5">MARVEL domain-containing protein</fullName>
    </recommendedName>
</protein>
<dbReference type="Proteomes" id="UP000244722">
    <property type="component" value="Unassembled WGS sequence"/>
</dbReference>
<keyword evidence="2" id="KW-0812">Transmembrane</keyword>
<keyword evidence="4" id="KW-1185">Reference proteome</keyword>
<name>A0A2T6ZQR3_TUBBO</name>
<feature type="region of interest" description="Disordered" evidence="1">
    <location>
        <begin position="1"/>
        <end position="33"/>
    </location>
</feature>
<comment type="caution">
    <text evidence="3">The sequence shown here is derived from an EMBL/GenBank/DDBJ whole genome shotgun (WGS) entry which is preliminary data.</text>
</comment>
<evidence type="ECO:0008006" key="5">
    <source>
        <dbReference type="Google" id="ProtNLM"/>
    </source>
</evidence>
<evidence type="ECO:0000313" key="3">
    <source>
        <dbReference type="EMBL" id="PUU77829.1"/>
    </source>
</evidence>
<feature type="transmembrane region" description="Helical" evidence="2">
    <location>
        <begin position="214"/>
        <end position="240"/>
    </location>
</feature>
<sequence>MQTKKMPSLSEKPPRPPPVATTRPPSYPSSISSTTSLQKSLLLPPLTHITTRLSRPPPLPTSSTAPLYISRTRFLLRLIAALFSFAILITISSIYSTINRTFPRHMLYNGRDLWPDVINLHPTTILLAMSSVTATLSTIVLIAGLKPEVRHVGGLGDWLNLGVSGVSLVLAAVGTGCLIGGEGKGDTVWGWTCKNSGVDHPDVQFWMVCGELKFVFALGWGIVAVEALILVNVVVGYIVVRRGVLGRRGTASQAVV</sequence>
<reference evidence="3 4" key="1">
    <citation type="submission" date="2017-04" db="EMBL/GenBank/DDBJ databases">
        <title>Draft genome sequence of Tuber borchii Vittad., a whitish edible truffle.</title>
        <authorList>
            <consortium name="DOE Joint Genome Institute"/>
            <person name="Murat C."/>
            <person name="Kuo A."/>
            <person name="Barry K.W."/>
            <person name="Clum A."/>
            <person name="Dockter R.B."/>
            <person name="Fauchery L."/>
            <person name="Iotti M."/>
            <person name="Kohler A."/>
            <person name="Labutti K."/>
            <person name="Lindquist E.A."/>
            <person name="Lipzen A."/>
            <person name="Ohm R.A."/>
            <person name="Wang M."/>
            <person name="Grigoriev I.V."/>
            <person name="Zambonelli A."/>
            <person name="Martin F.M."/>
        </authorList>
    </citation>
    <scope>NUCLEOTIDE SEQUENCE [LARGE SCALE GENOMIC DNA]</scope>
    <source>
        <strain evidence="3 4">Tbo3840</strain>
    </source>
</reference>
<dbReference type="PANTHER" id="PTHR42069">
    <property type="entry name" value="HYPHAL ANASTAMOSIS-8 PROTEIN"/>
    <property type="match status" value="1"/>
</dbReference>
<dbReference type="STRING" id="42251.A0A2T6ZQR3"/>
<evidence type="ECO:0000313" key="4">
    <source>
        <dbReference type="Proteomes" id="UP000244722"/>
    </source>
</evidence>
<keyword evidence="2" id="KW-1133">Transmembrane helix</keyword>
<feature type="compositionally biased region" description="Low complexity" evidence="1">
    <location>
        <begin position="20"/>
        <end position="33"/>
    </location>
</feature>